<reference evidence="8 9" key="1">
    <citation type="submission" date="2024-09" db="EMBL/GenBank/DDBJ databases">
        <authorList>
            <person name="Salinas-Garcia M.A."/>
            <person name="Prieme A."/>
        </authorList>
    </citation>
    <scope>NUCLEOTIDE SEQUENCE [LARGE SCALE GENOMIC DNA]</scope>
    <source>
        <strain evidence="8 9">DSM 21081</strain>
    </source>
</reference>
<comment type="caution">
    <text evidence="8">The sequence shown here is derived from an EMBL/GenBank/DDBJ whole genome shotgun (WGS) entry which is preliminary data.</text>
</comment>
<dbReference type="EMBL" id="JBHDLJ010000021">
    <property type="protein sequence ID" value="MFB0836292.1"/>
    <property type="molecule type" value="Genomic_DNA"/>
</dbReference>
<evidence type="ECO:0000259" key="7">
    <source>
        <dbReference type="Pfam" id="PF13396"/>
    </source>
</evidence>
<gene>
    <name evidence="8" type="ORF">ACETWP_17010</name>
</gene>
<feature type="domain" description="Cardiolipin synthase N-terminal" evidence="7">
    <location>
        <begin position="19"/>
        <end position="63"/>
    </location>
</feature>
<keyword evidence="4 6" id="KW-1133">Transmembrane helix</keyword>
<protein>
    <submittedName>
        <fullName evidence="8">PLDc N-terminal domain-containing protein</fullName>
    </submittedName>
</protein>
<evidence type="ECO:0000256" key="5">
    <source>
        <dbReference type="ARBA" id="ARBA00023136"/>
    </source>
</evidence>
<keyword evidence="2" id="KW-1003">Cell membrane</keyword>
<evidence type="ECO:0000256" key="2">
    <source>
        <dbReference type="ARBA" id="ARBA00022475"/>
    </source>
</evidence>
<accession>A0ABV4URJ9</accession>
<dbReference type="InterPro" id="IPR027379">
    <property type="entry name" value="CLS_N"/>
</dbReference>
<comment type="subcellular location">
    <subcellularLocation>
        <location evidence="1">Cell membrane</location>
        <topology evidence="1">Multi-pass membrane protein</topology>
    </subcellularLocation>
</comment>
<evidence type="ECO:0000313" key="8">
    <source>
        <dbReference type="EMBL" id="MFB0836292.1"/>
    </source>
</evidence>
<organism evidence="8 9">
    <name type="scientific">Arthrobacter halodurans</name>
    <dbReference type="NCBI Taxonomy" id="516699"/>
    <lineage>
        <taxon>Bacteria</taxon>
        <taxon>Bacillati</taxon>
        <taxon>Actinomycetota</taxon>
        <taxon>Actinomycetes</taxon>
        <taxon>Micrococcales</taxon>
        <taxon>Micrococcaceae</taxon>
        <taxon>Arthrobacter</taxon>
    </lineage>
</organism>
<evidence type="ECO:0000256" key="6">
    <source>
        <dbReference type="SAM" id="Phobius"/>
    </source>
</evidence>
<sequence length="126" mass="14067">MNFLETLWSIVLFVVFVSYLVMLFHIVTDLFRDRDLQGWVKALWFLLLLVLPILTALIYLIVRGTGMAARNEVRAMAAEAAVEDRIRSIATTPSTPARQIADAQALLDSGGITEEDFRTLKAKALG</sequence>
<evidence type="ECO:0000256" key="1">
    <source>
        <dbReference type="ARBA" id="ARBA00004651"/>
    </source>
</evidence>
<dbReference type="RefSeq" id="WP_373973478.1">
    <property type="nucleotide sequence ID" value="NZ_JBHDLJ010000021.1"/>
</dbReference>
<dbReference type="Pfam" id="PF13396">
    <property type="entry name" value="PLDc_N"/>
    <property type="match status" value="1"/>
</dbReference>
<evidence type="ECO:0000256" key="3">
    <source>
        <dbReference type="ARBA" id="ARBA00022692"/>
    </source>
</evidence>
<name>A0ABV4URJ9_9MICC</name>
<proteinExistence type="predicted"/>
<dbReference type="Proteomes" id="UP001575652">
    <property type="component" value="Unassembled WGS sequence"/>
</dbReference>
<feature type="transmembrane region" description="Helical" evidence="6">
    <location>
        <begin position="7"/>
        <end position="27"/>
    </location>
</feature>
<evidence type="ECO:0000313" key="9">
    <source>
        <dbReference type="Proteomes" id="UP001575652"/>
    </source>
</evidence>
<evidence type="ECO:0000256" key="4">
    <source>
        <dbReference type="ARBA" id="ARBA00022989"/>
    </source>
</evidence>
<keyword evidence="5 6" id="KW-0472">Membrane</keyword>
<keyword evidence="9" id="KW-1185">Reference proteome</keyword>
<keyword evidence="3 6" id="KW-0812">Transmembrane</keyword>
<feature type="transmembrane region" description="Helical" evidence="6">
    <location>
        <begin position="42"/>
        <end position="62"/>
    </location>
</feature>